<keyword evidence="2 4" id="KW-0238">DNA-binding</keyword>
<dbReference type="InterPro" id="IPR009057">
    <property type="entry name" value="Homeodomain-like_sf"/>
</dbReference>
<dbReference type="EMBL" id="BAAAMR010000007">
    <property type="protein sequence ID" value="GAA2125130.1"/>
    <property type="molecule type" value="Genomic_DNA"/>
</dbReference>
<proteinExistence type="predicted"/>
<dbReference type="Gene3D" id="1.10.357.10">
    <property type="entry name" value="Tetracycline Repressor, domain 2"/>
    <property type="match status" value="1"/>
</dbReference>
<dbReference type="RefSeq" id="WP_344262559.1">
    <property type="nucleotide sequence ID" value="NZ_BAAAMR010000007.1"/>
</dbReference>
<dbReference type="PROSITE" id="PS50977">
    <property type="entry name" value="HTH_TETR_2"/>
    <property type="match status" value="1"/>
</dbReference>
<accession>A0ABN2YCV3</accession>
<evidence type="ECO:0000256" key="3">
    <source>
        <dbReference type="ARBA" id="ARBA00023163"/>
    </source>
</evidence>
<keyword evidence="1" id="KW-0805">Transcription regulation</keyword>
<evidence type="ECO:0000256" key="1">
    <source>
        <dbReference type="ARBA" id="ARBA00023015"/>
    </source>
</evidence>
<keyword evidence="7" id="KW-1185">Reference proteome</keyword>
<evidence type="ECO:0000313" key="6">
    <source>
        <dbReference type="EMBL" id="GAA2125130.1"/>
    </source>
</evidence>
<sequence length="201" mass="22344">MAAIETPQNARSRHTSQALLKAARELIEQQGPAAATMAAVAERAGVSRRAIYLHFSSRSELLAALFDYLNEVEDRDAAFRPLWQAADGIAALDARAQVAADFLPRIMPTARAIQQATRYDPDAAQHWELATASRYDGCLRAIELLADEGRLAPQWTIRTGADMLLALSSFDVIDLLLNERQWTRQQLGDHLSALYRRVFLA</sequence>
<dbReference type="PRINTS" id="PR00455">
    <property type="entry name" value="HTHTETR"/>
</dbReference>
<organism evidence="6 7">
    <name type="scientific">Actinomadura napierensis</name>
    <dbReference type="NCBI Taxonomy" id="267854"/>
    <lineage>
        <taxon>Bacteria</taxon>
        <taxon>Bacillati</taxon>
        <taxon>Actinomycetota</taxon>
        <taxon>Actinomycetes</taxon>
        <taxon>Streptosporangiales</taxon>
        <taxon>Thermomonosporaceae</taxon>
        <taxon>Actinomadura</taxon>
    </lineage>
</organism>
<dbReference type="Proteomes" id="UP001501020">
    <property type="component" value="Unassembled WGS sequence"/>
</dbReference>
<name>A0ABN2YCV3_9ACTN</name>
<dbReference type="PANTHER" id="PTHR30055">
    <property type="entry name" value="HTH-TYPE TRANSCRIPTIONAL REGULATOR RUTR"/>
    <property type="match status" value="1"/>
</dbReference>
<protein>
    <recommendedName>
        <fullName evidence="5">HTH tetR-type domain-containing protein</fullName>
    </recommendedName>
</protein>
<evidence type="ECO:0000259" key="5">
    <source>
        <dbReference type="PROSITE" id="PS50977"/>
    </source>
</evidence>
<keyword evidence="3" id="KW-0804">Transcription</keyword>
<comment type="caution">
    <text evidence="6">The sequence shown here is derived from an EMBL/GenBank/DDBJ whole genome shotgun (WGS) entry which is preliminary data.</text>
</comment>
<dbReference type="PANTHER" id="PTHR30055:SF238">
    <property type="entry name" value="MYCOFACTOCIN BIOSYNTHESIS TRANSCRIPTIONAL REGULATOR MFTR-RELATED"/>
    <property type="match status" value="1"/>
</dbReference>
<feature type="DNA-binding region" description="H-T-H motif" evidence="4">
    <location>
        <begin position="36"/>
        <end position="55"/>
    </location>
</feature>
<dbReference type="InterPro" id="IPR050109">
    <property type="entry name" value="HTH-type_TetR-like_transc_reg"/>
</dbReference>
<gene>
    <name evidence="6" type="ORF">GCM10009727_13230</name>
</gene>
<evidence type="ECO:0000313" key="7">
    <source>
        <dbReference type="Proteomes" id="UP001501020"/>
    </source>
</evidence>
<reference evidence="6 7" key="1">
    <citation type="journal article" date="2019" name="Int. J. Syst. Evol. Microbiol.">
        <title>The Global Catalogue of Microorganisms (GCM) 10K type strain sequencing project: providing services to taxonomists for standard genome sequencing and annotation.</title>
        <authorList>
            <consortium name="The Broad Institute Genomics Platform"/>
            <consortium name="The Broad Institute Genome Sequencing Center for Infectious Disease"/>
            <person name="Wu L."/>
            <person name="Ma J."/>
        </authorList>
    </citation>
    <scope>NUCLEOTIDE SEQUENCE [LARGE SCALE GENOMIC DNA]</scope>
    <source>
        <strain evidence="6 7">JCM 13850</strain>
    </source>
</reference>
<feature type="domain" description="HTH tetR-type" evidence="5">
    <location>
        <begin position="13"/>
        <end position="73"/>
    </location>
</feature>
<dbReference type="Pfam" id="PF00440">
    <property type="entry name" value="TetR_N"/>
    <property type="match status" value="1"/>
</dbReference>
<dbReference type="InterPro" id="IPR001647">
    <property type="entry name" value="HTH_TetR"/>
</dbReference>
<evidence type="ECO:0000256" key="2">
    <source>
        <dbReference type="ARBA" id="ARBA00023125"/>
    </source>
</evidence>
<evidence type="ECO:0000256" key="4">
    <source>
        <dbReference type="PROSITE-ProRule" id="PRU00335"/>
    </source>
</evidence>
<dbReference type="SUPFAM" id="SSF46689">
    <property type="entry name" value="Homeodomain-like"/>
    <property type="match status" value="1"/>
</dbReference>